<name>A0A0G4NML4_VERLO</name>
<proteinExistence type="predicted"/>
<sequence>HGPQGRALRKDDVV</sequence>
<evidence type="ECO:0000313" key="1">
    <source>
        <dbReference type="EMBL" id="CRK47712.1"/>
    </source>
</evidence>
<dbReference type="EMBL" id="CVQI01036844">
    <property type="protein sequence ID" value="CRK47712.1"/>
    <property type="molecule type" value="Genomic_DNA"/>
</dbReference>
<protein>
    <submittedName>
        <fullName evidence="1">Uncharacterized protein</fullName>
    </submittedName>
</protein>
<gene>
    <name evidence="1" type="ORF">BN1723_020359</name>
</gene>
<reference evidence="2" key="1">
    <citation type="submission" date="2015-05" db="EMBL/GenBank/DDBJ databases">
        <authorList>
            <person name="Fogelqvist Johan"/>
        </authorList>
    </citation>
    <scope>NUCLEOTIDE SEQUENCE [LARGE SCALE GENOMIC DNA]</scope>
</reference>
<feature type="non-terminal residue" evidence="1">
    <location>
        <position position="1"/>
    </location>
</feature>
<dbReference type="Proteomes" id="UP000045706">
    <property type="component" value="Unassembled WGS sequence"/>
</dbReference>
<evidence type="ECO:0000313" key="2">
    <source>
        <dbReference type="Proteomes" id="UP000045706"/>
    </source>
</evidence>
<accession>A0A0G4NML4</accession>
<organism evidence="1 2">
    <name type="scientific">Verticillium longisporum</name>
    <name type="common">Verticillium dahliae var. longisporum</name>
    <dbReference type="NCBI Taxonomy" id="100787"/>
    <lineage>
        <taxon>Eukaryota</taxon>
        <taxon>Fungi</taxon>
        <taxon>Dikarya</taxon>
        <taxon>Ascomycota</taxon>
        <taxon>Pezizomycotina</taxon>
        <taxon>Sordariomycetes</taxon>
        <taxon>Hypocreomycetidae</taxon>
        <taxon>Glomerellales</taxon>
        <taxon>Plectosphaerellaceae</taxon>
        <taxon>Verticillium</taxon>
    </lineage>
</organism>